<feature type="compositionally biased region" description="Basic residues" evidence="1">
    <location>
        <begin position="391"/>
        <end position="404"/>
    </location>
</feature>
<feature type="compositionally biased region" description="Basic and acidic residues" evidence="1">
    <location>
        <begin position="114"/>
        <end position="139"/>
    </location>
</feature>
<protein>
    <recommendedName>
        <fullName evidence="4">ORP1 like protein</fullName>
    </recommendedName>
</protein>
<feature type="region of interest" description="Disordered" evidence="1">
    <location>
        <begin position="253"/>
        <end position="372"/>
    </location>
</feature>
<evidence type="ECO:0008006" key="4">
    <source>
        <dbReference type="Google" id="ProtNLM"/>
    </source>
</evidence>
<reference evidence="2 3" key="1">
    <citation type="submission" date="2017-10" db="EMBL/GenBank/DDBJ databases">
        <title>Comparative genomics in systemic dimorphic fungi from Ajellomycetaceae.</title>
        <authorList>
            <person name="Munoz J.F."/>
            <person name="Mcewen J.G."/>
            <person name="Clay O.K."/>
            <person name="Cuomo C.A."/>
        </authorList>
    </citation>
    <scope>NUCLEOTIDE SEQUENCE [LARGE SCALE GENOMIC DNA]</scope>
    <source>
        <strain evidence="2 3">UAMH5409</strain>
    </source>
</reference>
<feature type="region of interest" description="Disordered" evidence="1">
    <location>
        <begin position="386"/>
        <end position="410"/>
    </location>
</feature>
<evidence type="ECO:0000313" key="2">
    <source>
        <dbReference type="EMBL" id="PGH01539.1"/>
    </source>
</evidence>
<feature type="compositionally biased region" description="Polar residues" evidence="1">
    <location>
        <begin position="300"/>
        <end position="313"/>
    </location>
</feature>
<name>A0A2B7WY59_9EURO</name>
<evidence type="ECO:0000313" key="3">
    <source>
        <dbReference type="Proteomes" id="UP000223968"/>
    </source>
</evidence>
<accession>A0A2B7WY59</accession>
<dbReference type="AlphaFoldDB" id="A0A2B7WY59"/>
<feature type="compositionally biased region" description="Low complexity" evidence="1">
    <location>
        <begin position="267"/>
        <end position="299"/>
    </location>
</feature>
<organism evidence="2 3">
    <name type="scientific">Helicocarpus griseus UAMH5409</name>
    <dbReference type="NCBI Taxonomy" id="1447875"/>
    <lineage>
        <taxon>Eukaryota</taxon>
        <taxon>Fungi</taxon>
        <taxon>Dikarya</taxon>
        <taxon>Ascomycota</taxon>
        <taxon>Pezizomycotina</taxon>
        <taxon>Eurotiomycetes</taxon>
        <taxon>Eurotiomycetidae</taxon>
        <taxon>Onygenales</taxon>
        <taxon>Ajellomycetaceae</taxon>
        <taxon>Helicocarpus</taxon>
    </lineage>
</organism>
<dbReference type="OrthoDB" id="4161595at2759"/>
<evidence type="ECO:0000256" key="1">
    <source>
        <dbReference type="SAM" id="MobiDB-lite"/>
    </source>
</evidence>
<keyword evidence="3" id="KW-1185">Reference proteome</keyword>
<sequence>MATSSSGPAKAQTPCQFSGEACSTESRHYRKVISHIFGRNKKCTVGIPECVWIYYCRKHYQRARYRTAEWPFRQCDLAVDTIENMRAWGGVESFNLQLRRRETQRATGLTKIDDGIKVRKEKNRDKDRDMSHVKSEGRELSQPSPGTRAGAFTPINAGSLAVPSKMDESDYEPGDDGEKIPADNAPSEVKKKRSPTIVPHPVPNWLYSRVGKNKTFDEILEVLHELRRHLTAIAQQEEIPHFPDIEILPNLRPRAAAPRRNVRRATRPTTRPSRQLSSTPTLTATTTTVPVAVPADAVTSNSTQTKRPATRSPSPRLADPGEAPIDQPALQTTNPLSPTARVATHPSIRPPAGPGSVNSSPSHGDDDDASNASINYAILQAARAAISAQDRKRRYSRVSKRGGVKKTEKG</sequence>
<feature type="region of interest" description="Disordered" evidence="1">
    <location>
        <begin position="114"/>
        <end position="196"/>
    </location>
</feature>
<proteinExistence type="predicted"/>
<dbReference type="Proteomes" id="UP000223968">
    <property type="component" value="Unassembled WGS sequence"/>
</dbReference>
<dbReference type="EMBL" id="PDNB01000170">
    <property type="protein sequence ID" value="PGH01539.1"/>
    <property type="molecule type" value="Genomic_DNA"/>
</dbReference>
<gene>
    <name evidence="2" type="ORF">AJ79_07887</name>
</gene>
<comment type="caution">
    <text evidence="2">The sequence shown here is derived from an EMBL/GenBank/DDBJ whole genome shotgun (WGS) entry which is preliminary data.</text>
</comment>
<dbReference type="STRING" id="1447875.A0A2B7WY59"/>